<dbReference type="InterPro" id="IPR000424">
    <property type="entry name" value="Primosome_PriB/ssb"/>
</dbReference>
<sequence>MLAKTSLSTRFAFVQSRNVVALQQALKNHGNSVAHFSSNNSRVLAETIKTTVGTAAPKQTKQNDTATPASTKAAADPNFWTIRGSVNSVYLIGTVSSDPVFKQVANGSTMTSFSIVTSERIKKKDGTIQEQTNFHNIVSFDNLLARVAQKYLKKGFIVNVKGKLTYREVKKEGTDITYNVPQIVVSQFSDLKVIYGKVPRDQTQ</sequence>
<gene>
    <name evidence="3" type="ORF">C9374_009958</name>
</gene>
<dbReference type="InterPro" id="IPR012340">
    <property type="entry name" value="NA-bd_OB-fold"/>
</dbReference>
<dbReference type="GO" id="GO:0006264">
    <property type="term" value="P:mitochondrial DNA replication"/>
    <property type="evidence" value="ECO:0007669"/>
    <property type="project" value="TreeGrafter"/>
</dbReference>
<comment type="caution">
    <text evidence="3">The sequence shown here is derived from an EMBL/GenBank/DDBJ whole genome shotgun (WGS) entry which is preliminary data.</text>
</comment>
<accession>A0AA88KE71</accession>
<dbReference type="SUPFAM" id="SSF50249">
    <property type="entry name" value="Nucleic acid-binding proteins"/>
    <property type="match status" value="1"/>
</dbReference>
<protein>
    <recommendedName>
        <fullName evidence="5">Single-stranded DNA-binding protein, mitochondrial</fullName>
    </recommendedName>
</protein>
<dbReference type="PANTHER" id="PTHR10302">
    <property type="entry name" value="SINGLE-STRANDED DNA-BINDING PROTEIN"/>
    <property type="match status" value="1"/>
</dbReference>
<evidence type="ECO:0000256" key="1">
    <source>
        <dbReference type="ARBA" id="ARBA00023125"/>
    </source>
</evidence>
<evidence type="ECO:0008006" key="5">
    <source>
        <dbReference type="Google" id="ProtNLM"/>
    </source>
</evidence>
<dbReference type="GO" id="GO:0003697">
    <property type="term" value="F:single-stranded DNA binding"/>
    <property type="evidence" value="ECO:0007669"/>
    <property type="project" value="InterPro"/>
</dbReference>
<dbReference type="PANTHER" id="PTHR10302:SF0">
    <property type="entry name" value="SINGLE-STRANDED DNA-BINDING PROTEIN, MITOCHONDRIAL"/>
    <property type="match status" value="1"/>
</dbReference>
<dbReference type="CDD" id="cd04496">
    <property type="entry name" value="SSB_OBF"/>
    <property type="match status" value="1"/>
</dbReference>
<dbReference type="EMBL" id="PYSW02000039">
    <property type="protein sequence ID" value="KAG2375335.1"/>
    <property type="molecule type" value="Genomic_DNA"/>
</dbReference>
<name>A0AA88KE71_NAELO</name>
<dbReference type="NCBIfam" id="TIGR00621">
    <property type="entry name" value="ssb"/>
    <property type="match status" value="1"/>
</dbReference>
<evidence type="ECO:0000256" key="2">
    <source>
        <dbReference type="PROSITE-ProRule" id="PRU00252"/>
    </source>
</evidence>
<evidence type="ECO:0000313" key="3">
    <source>
        <dbReference type="EMBL" id="KAG2375335.1"/>
    </source>
</evidence>
<proteinExistence type="predicted"/>
<dbReference type="InterPro" id="IPR011344">
    <property type="entry name" value="ssDNA-bd"/>
</dbReference>
<dbReference type="Proteomes" id="UP000816034">
    <property type="component" value="Unassembled WGS sequence"/>
</dbReference>
<dbReference type="AlphaFoldDB" id="A0AA88KE71"/>
<evidence type="ECO:0000313" key="4">
    <source>
        <dbReference type="Proteomes" id="UP000816034"/>
    </source>
</evidence>
<dbReference type="Gene3D" id="2.40.50.140">
    <property type="entry name" value="Nucleic acid-binding proteins"/>
    <property type="match status" value="1"/>
</dbReference>
<dbReference type="GO" id="GO:0042645">
    <property type="term" value="C:mitochondrial nucleoid"/>
    <property type="evidence" value="ECO:0007669"/>
    <property type="project" value="TreeGrafter"/>
</dbReference>
<dbReference type="RefSeq" id="XP_044544509.1">
    <property type="nucleotide sequence ID" value="XM_044700202.1"/>
</dbReference>
<keyword evidence="4" id="KW-1185">Reference proteome</keyword>
<dbReference type="GeneID" id="68102412"/>
<keyword evidence="1 2" id="KW-0238">DNA-binding</keyword>
<dbReference type="Pfam" id="PF00436">
    <property type="entry name" value="SSB"/>
    <property type="match status" value="1"/>
</dbReference>
<dbReference type="PROSITE" id="PS50935">
    <property type="entry name" value="SSB"/>
    <property type="match status" value="1"/>
</dbReference>
<organism evidence="3 4">
    <name type="scientific">Naegleria lovaniensis</name>
    <name type="common">Amoeba</name>
    <dbReference type="NCBI Taxonomy" id="51637"/>
    <lineage>
        <taxon>Eukaryota</taxon>
        <taxon>Discoba</taxon>
        <taxon>Heterolobosea</taxon>
        <taxon>Tetramitia</taxon>
        <taxon>Eutetramitia</taxon>
        <taxon>Vahlkampfiidae</taxon>
        <taxon>Naegleria</taxon>
    </lineage>
</organism>
<reference evidence="3 4" key="1">
    <citation type="journal article" date="2018" name="BMC Genomics">
        <title>The genome of Naegleria lovaniensis, the basis for a comparative approach to unravel pathogenicity factors of the human pathogenic amoeba N. fowleri.</title>
        <authorList>
            <person name="Liechti N."/>
            <person name="Schurch N."/>
            <person name="Bruggmann R."/>
            <person name="Wittwer M."/>
        </authorList>
    </citation>
    <scope>NUCLEOTIDE SEQUENCE [LARGE SCALE GENOMIC DNA]</scope>
    <source>
        <strain evidence="3 4">ATCC 30569</strain>
    </source>
</reference>